<dbReference type="AlphaFoldDB" id="A3MT67"/>
<dbReference type="STRING" id="410359.Pcal_0399"/>
<evidence type="ECO:0000259" key="1">
    <source>
        <dbReference type="Pfam" id="PF01206"/>
    </source>
</evidence>
<dbReference type="Proteomes" id="UP000001431">
    <property type="component" value="Chromosome"/>
</dbReference>
<dbReference type="InterPro" id="IPR036868">
    <property type="entry name" value="TusA-like_sf"/>
</dbReference>
<dbReference type="Gene3D" id="3.30.110.40">
    <property type="entry name" value="TusA-like domain"/>
    <property type="match status" value="1"/>
</dbReference>
<sequence>METIDVSGQQCPDPLKNVASALAAAPQGARFKIVTDDYVCYMMLRRLMALNEVKILEATEEGPYILIVEK</sequence>
<dbReference type="Pfam" id="PF01206">
    <property type="entry name" value="TusA"/>
    <property type="match status" value="1"/>
</dbReference>
<dbReference type="EMBL" id="CP000561">
    <property type="protein sequence ID" value="ABO07834.1"/>
    <property type="molecule type" value="Genomic_DNA"/>
</dbReference>
<dbReference type="HOGENOM" id="CLU_2748346_0_0_2"/>
<evidence type="ECO:0000313" key="2">
    <source>
        <dbReference type="EMBL" id="ABO07834.1"/>
    </source>
</evidence>
<dbReference type="KEGG" id="pcl:Pcal_0399"/>
<dbReference type="OrthoDB" id="45650at2157"/>
<gene>
    <name evidence="2" type="ordered locus">Pcal_0399</name>
</gene>
<dbReference type="RefSeq" id="WP_011849091.1">
    <property type="nucleotide sequence ID" value="NC_009073.1"/>
</dbReference>
<keyword evidence="3" id="KW-1185">Reference proteome</keyword>
<accession>A3MT67</accession>
<protein>
    <recommendedName>
        <fullName evidence="1">UPF0033 domain-containing protein</fullName>
    </recommendedName>
</protein>
<evidence type="ECO:0000313" key="3">
    <source>
        <dbReference type="Proteomes" id="UP000001431"/>
    </source>
</evidence>
<name>A3MT67_PYRCJ</name>
<proteinExistence type="predicted"/>
<dbReference type="eggNOG" id="arCOG02071">
    <property type="taxonomic scope" value="Archaea"/>
</dbReference>
<reference evidence="2" key="1">
    <citation type="submission" date="2007-02" db="EMBL/GenBank/DDBJ databases">
        <title>Complete sequence of Pyrobaculum calidifontis JCM 11548.</title>
        <authorList>
            <consortium name="US DOE Joint Genome Institute"/>
            <person name="Copeland A."/>
            <person name="Lucas S."/>
            <person name="Lapidus A."/>
            <person name="Barry K."/>
            <person name="Glavina del Rio T."/>
            <person name="Dalin E."/>
            <person name="Tice H."/>
            <person name="Pitluck S."/>
            <person name="Chain P."/>
            <person name="Malfatti S."/>
            <person name="Shin M."/>
            <person name="Vergez L."/>
            <person name="Schmutz J."/>
            <person name="Larimer F."/>
            <person name="Land M."/>
            <person name="Hauser L."/>
            <person name="Kyrpides N."/>
            <person name="Mikhailova N."/>
            <person name="Cozen A.E."/>
            <person name="Fitz-Gibbon S.T."/>
            <person name="House C.H."/>
            <person name="Saltikov C."/>
            <person name="Lowe T.M."/>
            <person name="Richardson P."/>
        </authorList>
    </citation>
    <scope>NUCLEOTIDE SEQUENCE [LARGE SCALE GENOMIC DNA]</scope>
    <source>
        <strain evidence="2">JCM 11548</strain>
    </source>
</reference>
<organism evidence="2 3">
    <name type="scientific">Pyrobaculum calidifontis (strain DSM 21063 / JCM 11548 / VA1)</name>
    <dbReference type="NCBI Taxonomy" id="410359"/>
    <lineage>
        <taxon>Archaea</taxon>
        <taxon>Thermoproteota</taxon>
        <taxon>Thermoprotei</taxon>
        <taxon>Thermoproteales</taxon>
        <taxon>Thermoproteaceae</taxon>
        <taxon>Pyrobaculum</taxon>
    </lineage>
</organism>
<dbReference type="SUPFAM" id="SSF64307">
    <property type="entry name" value="SirA-like"/>
    <property type="match status" value="1"/>
</dbReference>
<feature type="domain" description="UPF0033" evidence="1">
    <location>
        <begin position="2"/>
        <end position="70"/>
    </location>
</feature>
<dbReference type="CDD" id="cd00291">
    <property type="entry name" value="SirA_YedF_YeeD"/>
    <property type="match status" value="1"/>
</dbReference>
<dbReference type="InterPro" id="IPR001455">
    <property type="entry name" value="TusA-like"/>
</dbReference>
<dbReference type="GeneID" id="4909876"/>